<dbReference type="OrthoDB" id="9766486at2"/>
<dbReference type="InterPro" id="IPR042099">
    <property type="entry name" value="ANL_N_sf"/>
</dbReference>
<feature type="region of interest" description="Disordered" evidence="5">
    <location>
        <begin position="1435"/>
        <end position="1456"/>
    </location>
</feature>
<dbReference type="EMBL" id="FSSB01000018">
    <property type="protein sequence ID" value="SIO95382.1"/>
    <property type="molecule type" value="Genomic_DNA"/>
</dbReference>
<dbReference type="CDD" id="cd17643">
    <property type="entry name" value="A_NRPS_Cytc1-like"/>
    <property type="match status" value="1"/>
</dbReference>
<dbReference type="NCBIfam" id="TIGR01746">
    <property type="entry name" value="Thioester-redct"/>
    <property type="match status" value="1"/>
</dbReference>
<keyword evidence="4" id="KW-0436">Ligase</keyword>
<evidence type="ECO:0000313" key="8">
    <source>
        <dbReference type="Proteomes" id="UP000184774"/>
    </source>
</evidence>
<dbReference type="InterPro" id="IPR010071">
    <property type="entry name" value="AA_adenyl_dom"/>
</dbReference>
<dbReference type="Gene3D" id="3.40.50.150">
    <property type="entry name" value="Vaccinia Virus protein VP39"/>
    <property type="match status" value="1"/>
</dbReference>
<dbReference type="Gene3D" id="3.30.300.30">
    <property type="match status" value="2"/>
</dbReference>
<accession>A0A1N6M7G6</accession>
<keyword evidence="2" id="KW-0596">Phosphopantetheine</keyword>
<evidence type="ECO:0000313" key="7">
    <source>
        <dbReference type="EMBL" id="SIO95382.1"/>
    </source>
</evidence>
<dbReference type="Gene3D" id="3.30.559.30">
    <property type="entry name" value="Nonribosomal peptide synthetase, condensation domain"/>
    <property type="match status" value="1"/>
</dbReference>
<dbReference type="FunFam" id="3.40.50.12780:FF:000012">
    <property type="entry name" value="Non-ribosomal peptide synthetase"/>
    <property type="match status" value="1"/>
</dbReference>
<dbReference type="InterPro" id="IPR009081">
    <property type="entry name" value="PP-bd_ACP"/>
</dbReference>
<dbReference type="InterPro" id="IPR029063">
    <property type="entry name" value="SAM-dependent_MTases_sf"/>
</dbReference>
<dbReference type="SUPFAM" id="SSF51735">
    <property type="entry name" value="NAD(P)-binding Rossmann-fold domains"/>
    <property type="match status" value="1"/>
</dbReference>
<name>A0A1N6M7G6_9VIBR</name>
<dbReference type="Pfam" id="PF00550">
    <property type="entry name" value="PP-binding"/>
    <property type="match status" value="1"/>
</dbReference>
<dbReference type="InterPro" id="IPR010080">
    <property type="entry name" value="Thioester_reductase-like_dom"/>
</dbReference>
<dbReference type="Pfam" id="PF00668">
    <property type="entry name" value="Condensation"/>
    <property type="match status" value="1"/>
</dbReference>
<dbReference type="PROSITE" id="PS50075">
    <property type="entry name" value="CARRIER"/>
    <property type="match status" value="1"/>
</dbReference>
<dbReference type="Pfam" id="PF00501">
    <property type="entry name" value="AMP-binding"/>
    <property type="match status" value="1"/>
</dbReference>
<dbReference type="PANTHER" id="PTHR45527">
    <property type="entry name" value="NONRIBOSOMAL PEPTIDE SYNTHETASE"/>
    <property type="match status" value="1"/>
</dbReference>
<dbReference type="SUPFAM" id="SSF52777">
    <property type="entry name" value="CoA-dependent acyltransferases"/>
    <property type="match status" value="2"/>
</dbReference>
<dbReference type="InterPro" id="IPR020845">
    <property type="entry name" value="AMP-binding_CS"/>
</dbReference>
<evidence type="ECO:0000256" key="2">
    <source>
        <dbReference type="ARBA" id="ARBA00022450"/>
    </source>
</evidence>
<dbReference type="InterPro" id="IPR036291">
    <property type="entry name" value="NAD(P)-bd_dom_sf"/>
</dbReference>
<dbReference type="PROSITE" id="PS00455">
    <property type="entry name" value="AMP_BINDING"/>
    <property type="match status" value="1"/>
</dbReference>
<dbReference type="Gene3D" id="3.40.50.12780">
    <property type="entry name" value="N-terminal domain of ligase-like"/>
    <property type="match status" value="1"/>
</dbReference>
<dbReference type="InterPro" id="IPR023213">
    <property type="entry name" value="CAT-like_dom_sf"/>
</dbReference>
<dbReference type="Gene3D" id="1.10.1200.10">
    <property type="entry name" value="ACP-like"/>
    <property type="match status" value="1"/>
</dbReference>
<dbReference type="Proteomes" id="UP000184774">
    <property type="component" value="Unassembled WGS sequence"/>
</dbReference>
<dbReference type="NCBIfam" id="TIGR01733">
    <property type="entry name" value="AA-adenyl-dom"/>
    <property type="match status" value="1"/>
</dbReference>
<dbReference type="Gene3D" id="3.30.559.10">
    <property type="entry name" value="Chloramphenicol acetyltransferase-like domain"/>
    <property type="match status" value="1"/>
</dbReference>
<evidence type="ECO:0000256" key="3">
    <source>
        <dbReference type="ARBA" id="ARBA00022553"/>
    </source>
</evidence>
<dbReference type="CDD" id="cd05235">
    <property type="entry name" value="SDR_e1"/>
    <property type="match status" value="1"/>
</dbReference>
<dbReference type="CDD" id="cd19531">
    <property type="entry name" value="LCL_NRPS-like"/>
    <property type="match status" value="1"/>
</dbReference>
<dbReference type="InterPro" id="IPR036736">
    <property type="entry name" value="ACP-like_sf"/>
</dbReference>
<dbReference type="PANTHER" id="PTHR45527:SF14">
    <property type="entry name" value="PLIPASTATIN SYNTHASE SUBUNIT B"/>
    <property type="match status" value="1"/>
</dbReference>
<dbReference type="GO" id="GO:0031177">
    <property type="term" value="F:phosphopantetheine binding"/>
    <property type="evidence" value="ECO:0007669"/>
    <property type="project" value="TreeGrafter"/>
</dbReference>
<dbReference type="FunFam" id="3.40.50.980:FF:000002">
    <property type="entry name" value="Enterobactin synthetase component F"/>
    <property type="match status" value="1"/>
</dbReference>
<proteinExistence type="predicted"/>
<evidence type="ECO:0000259" key="6">
    <source>
        <dbReference type="PROSITE" id="PS50075"/>
    </source>
</evidence>
<reference evidence="7 8" key="1">
    <citation type="submission" date="2016-12" db="EMBL/GenBank/DDBJ databases">
        <authorList>
            <person name="Song W.-J."/>
            <person name="Kurnit D.M."/>
        </authorList>
    </citation>
    <scope>NUCLEOTIDE SEQUENCE [LARGE SCALE GENOMIC DNA]</scope>
    <source>
        <strain evidence="7 8">CECT 9026</strain>
    </source>
</reference>
<dbReference type="InterPro" id="IPR025714">
    <property type="entry name" value="Methyltranfer_dom"/>
</dbReference>
<sequence length="1934" mass="216682">MSHDPRTSEKGIAPSKTVTVATDAAKTATEMSDSKRQLMSCLLRGQGAHGSEIRHDPKISPVISFAQERLWFLEQLVPGSAINNIAGAVLIDGALDTVALRQAFKHILHRHLPLRSCFREVDGMPTVQLNDVDAMVWETHDFRQFDEETREAKAMAELSQWSGVPFDLTCGPLVRSCLYQLAERQFLFGVVIHHIACDGWSLNLLVQELAQFYRAETEGEEIPPPLTVNYYDYSSWQRGDAAQSGWSEQLAYWKQQFATLPPSPYPWPDSHDAIRSDAIGRRKTLFIPASLSQKLRKLGYEHQATPFMVLLTLYKILLHRVGGECDICVGTPVANRDRREIESLIGFFVNFLPLRTELSGELSFLQALARVRATSINGFNHQSLPFEVLIREVQPEWHAGWRQLVQVAFAYHQQHPTHQIASGNALRMQPREVDHGAAMFDLMLSVQEESDGLRVVLEYAVPFIHTATADMLLSAFQALLTDAVNAPETPIAAMSLQSPQAYERQLCRSRALRSFPVTDTIHQRFSAQVRRYPEAEAVRYGHESLNYKALERLSDHLARSLIARGVTPGARVGICLERSLEMVVAVLAVLKSGCAYVPLDPAYPKERLALLCELAEPALVVTRSGLCSLVPPCLLIDEEGVDEKDTDGPYGMTPSELQDLPQITPKDAAYVIFTSGSTGVPKGVVVNHENVLRLFEATQAQFHIDDEDVWSLFHSISFDFSVWELWGALLHGGCLVVVPQAAVKDPLALRQLLEREKVTVLSQTPSAFRGLIRAEMHQPSRLEHLRLVIFGGEALALPMLKDWMDRYVDSGPALVNMYGITETTVHVTARRIHAEDITRLQGSVIGRPLDDITLFLLDANGLMVPDGVPGEIWIGGTAVSQGYLNRPDLTAERFVVRDIAGFHDRFYRTGDLARYWPDGDLEYLGRIDQQIQNRGHRIEPGEIEAVFRRHPLVADCLVCERTAHNGNAWLVSYVIESGTDLRPDIAQETRLMKTVFDDIYAEGVEPSSPEVPNITGWNHTDTGQPIDREEMEEWIAWTLYRLRLLHPSHIVEIGSGLGLLALELAKQCRTYRGSDISGVAVRYLTHKFQALGLAHCHVEQQDAVDFITGIMTPVDLVILNSVIQYFPNKDYLTQVLRGAQRVVGKQGVIFIGDIRCLSLMPAFYTAVAISRTGRDAGIRQIARLVRQLEKEEREICIAPDFFHQFVPDGFVDVQWKRSRYQNEMTRFRYDVVLYSQLQPQLKIDKSLSWESLGRDPDRLHSLLKESPETLRVLSIPNGRFFQDKLLGDMLLGSESAIEGRVDTLIFQAAEQTREQGALDPEILWQMAQLTGYHVCIAPSIEEGTAWMDVLFSLEPIEAGHPWQPEKLHTQDLGSEKSQSVNTFEQINDPLQQVYRRDRLENLRRYAAENLPTHMVPDLVMSVDVFPVTPNGKLDLESLPMPRNHSESQRSGASPSTFHERALTKIWTSLLGIESVGLDDDFWLCGGHSLLAARLMFRIEDEFQIRVPLMALFANSSLRGMAATIEAAQSQKPGQGAPTNPAFWYAEAEVDPDIVPPTTRSLQPTILLTGATGFFGCYLLFEALSCGRYQQVYCLVRAADDQQGYARIRHMLDSRGLWRTEFASVLQVWSGDLAQPDLGLSEQRLQLFADQVGEVLHNGCRVNFSEPYQQLKNANVVATETLLRLACRGDAKPFHYISSLGVFDDGDMGERFGLYEDREPSHPHTLDDAYSQTKWVAERMVTEVGKRGLPITVIRPSRIGSHSVSGDIRPDDLLWLVIRASLAIGALPALDLPLDVIPVDYAARVTLALMDNEQAFGKAFHLNHPNPSRYQEIQLWLASAGYPLVVENYAVWRSKMLEAAKQHADSAVIRLVPLLAHIAPDSLTEAKYAWADSTHTLQYTAGKIGPCPAFDGTLLLRSLRTLEQSGLISSHRGKE</sequence>
<dbReference type="GO" id="GO:0005737">
    <property type="term" value="C:cytoplasm"/>
    <property type="evidence" value="ECO:0007669"/>
    <property type="project" value="TreeGrafter"/>
</dbReference>
<dbReference type="SUPFAM" id="SSF47336">
    <property type="entry name" value="ACP-like"/>
    <property type="match status" value="1"/>
</dbReference>
<evidence type="ECO:0000256" key="4">
    <source>
        <dbReference type="ARBA" id="ARBA00022598"/>
    </source>
</evidence>
<evidence type="ECO:0000256" key="5">
    <source>
        <dbReference type="SAM" id="MobiDB-lite"/>
    </source>
</evidence>
<dbReference type="SUPFAM" id="SSF56801">
    <property type="entry name" value="Acetyl-CoA synthetase-like"/>
    <property type="match status" value="1"/>
</dbReference>
<dbReference type="CDD" id="cd02440">
    <property type="entry name" value="AdoMet_MTases"/>
    <property type="match status" value="1"/>
</dbReference>
<gene>
    <name evidence="7" type="primary">cmdD_2</name>
    <name evidence="7" type="ORF">VSP9026_03124</name>
</gene>
<dbReference type="Pfam" id="PF07993">
    <property type="entry name" value="NAD_binding_4"/>
    <property type="match status" value="1"/>
</dbReference>
<evidence type="ECO:0000256" key="1">
    <source>
        <dbReference type="ARBA" id="ARBA00001957"/>
    </source>
</evidence>
<dbReference type="InterPro" id="IPR001242">
    <property type="entry name" value="Condensation_dom"/>
</dbReference>
<keyword evidence="3" id="KW-0597">Phosphoprotein</keyword>
<comment type="cofactor">
    <cofactor evidence="1">
        <name>pantetheine 4'-phosphate</name>
        <dbReference type="ChEBI" id="CHEBI:47942"/>
    </cofactor>
</comment>
<feature type="domain" description="Carrier" evidence="6">
    <location>
        <begin position="1453"/>
        <end position="1528"/>
    </location>
</feature>
<dbReference type="FunFam" id="3.40.50.980:FF:000001">
    <property type="entry name" value="Non-ribosomal peptide synthetase"/>
    <property type="match status" value="1"/>
</dbReference>
<protein>
    <submittedName>
        <fullName evidence="7">Chondramide synthase cmdD</fullName>
    </submittedName>
</protein>
<organism evidence="7 8">
    <name type="scientific">Vibrio spartinae</name>
    <dbReference type="NCBI Taxonomy" id="1918945"/>
    <lineage>
        <taxon>Bacteria</taxon>
        <taxon>Pseudomonadati</taxon>
        <taxon>Pseudomonadota</taxon>
        <taxon>Gammaproteobacteria</taxon>
        <taxon>Vibrionales</taxon>
        <taxon>Vibrionaceae</taxon>
        <taxon>Vibrio</taxon>
    </lineage>
</organism>
<dbReference type="GO" id="GO:0043041">
    <property type="term" value="P:amino acid activation for nonribosomal peptide biosynthetic process"/>
    <property type="evidence" value="ECO:0007669"/>
    <property type="project" value="TreeGrafter"/>
</dbReference>
<dbReference type="GO" id="GO:0016874">
    <property type="term" value="F:ligase activity"/>
    <property type="evidence" value="ECO:0007669"/>
    <property type="project" value="UniProtKB-KW"/>
</dbReference>
<dbReference type="GO" id="GO:0044550">
    <property type="term" value="P:secondary metabolite biosynthetic process"/>
    <property type="evidence" value="ECO:0007669"/>
    <property type="project" value="TreeGrafter"/>
</dbReference>
<dbReference type="Pfam" id="PF13847">
    <property type="entry name" value="Methyltransf_31"/>
    <property type="match status" value="1"/>
</dbReference>
<dbReference type="InterPro" id="IPR013120">
    <property type="entry name" value="FAR_NAD-bd"/>
</dbReference>
<dbReference type="InterPro" id="IPR000873">
    <property type="entry name" value="AMP-dep_synth/lig_dom"/>
</dbReference>
<dbReference type="Gene3D" id="3.40.50.720">
    <property type="entry name" value="NAD(P)-binding Rossmann-like Domain"/>
    <property type="match status" value="1"/>
</dbReference>
<dbReference type="SUPFAM" id="SSF53335">
    <property type="entry name" value="S-adenosyl-L-methionine-dependent methyltransferases"/>
    <property type="match status" value="1"/>
</dbReference>
<dbReference type="InterPro" id="IPR045851">
    <property type="entry name" value="AMP-bd_C_sf"/>
</dbReference>
<dbReference type="RefSeq" id="WP_074373876.1">
    <property type="nucleotide sequence ID" value="NZ_AP024907.1"/>
</dbReference>